<accession>A0A9W4UJ70</accession>
<sequence>MVTRRSSESVAPAAPVAPVIKRKRRASCLGEQERRERKRAIDREAQRSLREKTKSHIADLERTIQILRDQDRNSATANLLSEIEALRVENEKLRDVIESVRGIVGGGDISAKPPAPHDTETRIPRIVEEEEEEEDITIKGDAGTTCRASPATSEPGQPSPQPQPQPPHHKPSSFAHASSPQNLRPQQHDDIKPLAATRSLPSPPEHITYMNQTMDMEDSKVPVTRSKPVDLDGMTVVANNGRDNDDEDMLLYAPDSPTPAAWVPFIAEIWGRYPSPTVIHIGSVGDGDSTSPSSSEPFES</sequence>
<dbReference type="InterPro" id="IPR046347">
    <property type="entry name" value="bZIP_sf"/>
</dbReference>
<feature type="compositionally biased region" description="Basic and acidic residues" evidence="1">
    <location>
        <begin position="115"/>
        <end position="127"/>
    </location>
</feature>
<evidence type="ECO:0008006" key="4">
    <source>
        <dbReference type="Google" id="ProtNLM"/>
    </source>
</evidence>
<dbReference type="PANTHER" id="PTHR37012">
    <property type="entry name" value="B-ZIP TRANSCRIPTION FACTOR (EUROFUNG)-RELATED"/>
    <property type="match status" value="1"/>
</dbReference>
<gene>
    <name evidence="2" type="ORF">PDIGIT_LOCUS10066</name>
</gene>
<feature type="region of interest" description="Disordered" evidence="1">
    <location>
        <begin position="27"/>
        <end position="54"/>
    </location>
</feature>
<dbReference type="AlphaFoldDB" id="A0A9W4UJ70"/>
<keyword evidence="3" id="KW-1185">Reference proteome</keyword>
<dbReference type="OrthoDB" id="5086080at2759"/>
<proteinExistence type="predicted"/>
<feature type="region of interest" description="Disordered" evidence="1">
    <location>
        <begin position="106"/>
        <end position="207"/>
    </location>
</feature>
<dbReference type="GO" id="GO:0003700">
    <property type="term" value="F:DNA-binding transcription factor activity"/>
    <property type="evidence" value="ECO:0007669"/>
    <property type="project" value="InterPro"/>
</dbReference>
<dbReference type="CDD" id="cd14688">
    <property type="entry name" value="bZIP_YAP"/>
    <property type="match status" value="1"/>
</dbReference>
<dbReference type="SUPFAM" id="SSF57959">
    <property type="entry name" value="Leucine zipper domain"/>
    <property type="match status" value="1"/>
</dbReference>
<reference evidence="2" key="1">
    <citation type="submission" date="2023-01" db="EMBL/GenBank/DDBJ databases">
        <authorList>
            <person name="Van Ghelder C."/>
            <person name="Rancurel C."/>
        </authorList>
    </citation>
    <scope>NUCLEOTIDE SEQUENCE</scope>
    <source>
        <strain evidence="2">CNCM I-4278</strain>
    </source>
</reference>
<evidence type="ECO:0000313" key="3">
    <source>
        <dbReference type="Proteomes" id="UP001152607"/>
    </source>
</evidence>
<feature type="compositionally biased region" description="Polar residues" evidence="1">
    <location>
        <begin position="175"/>
        <end position="185"/>
    </location>
</feature>
<name>A0A9W4UJ70_9PLEO</name>
<dbReference type="Proteomes" id="UP001152607">
    <property type="component" value="Unassembled WGS sequence"/>
</dbReference>
<dbReference type="Gene3D" id="1.20.5.170">
    <property type="match status" value="1"/>
</dbReference>
<comment type="caution">
    <text evidence="2">The sequence shown here is derived from an EMBL/GenBank/DDBJ whole genome shotgun (WGS) entry which is preliminary data.</text>
</comment>
<evidence type="ECO:0000256" key="1">
    <source>
        <dbReference type="SAM" id="MobiDB-lite"/>
    </source>
</evidence>
<feature type="compositionally biased region" description="Basic and acidic residues" evidence="1">
    <location>
        <begin position="31"/>
        <end position="54"/>
    </location>
</feature>
<dbReference type="EMBL" id="CAOQHR010000007">
    <property type="protein sequence ID" value="CAI6336960.1"/>
    <property type="molecule type" value="Genomic_DNA"/>
</dbReference>
<protein>
    <recommendedName>
        <fullName evidence="4">BZIP transcription factor</fullName>
    </recommendedName>
</protein>
<feature type="compositionally biased region" description="Pro residues" evidence="1">
    <location>
        <begin position="157"/>
        <end position="166"/>
    </location>
</feature>
<evidence type="ECO:0000313" key="2">
    <source>
        <dbReference type="EMBL" id="CAI6336960.1"/>
    </source>
</evidence>
<organism evidence="2 3">
    <name type="scientific">Periconia digitata</name>
    <dbReference type="NCBI Taxonomy" id="1303443"/>
    <lineage>
        <taxon>Eukaryota</taxon>
        <taxon>Fungi</taxon>
        <taxon>Dikarya</taxon>
        <taxon>Ascomycota</taxon>
        <taxon>Pezizomycotina</taxon>
        <taxon>Dothideomycetes</taxon>
        <taxon>Pleosporomycetidae</taxon>
        <taxon>Pleosporales</taxon>
        <taxon>Massarineae</taxon>
        <taxon>Periconiaceae</taxon>
        <taxon>Periconia</taxon>
    </lineage>
</organism>
<dbReference type="PANTHER" id="PTHR37012:SF7">
    <property type="entry name" value="B-ZIP TRANSCRIPTION FACTOR (EUROFUNG)-RELATED"/>
    <property type="match status" value="1"/>
</dbReference>